<dbReference type="Pfam" id="PF15320">
    <property type="entry name" value="RAM"/>
    <property type="match status" value="1"/>
</dbReference>
<dbReference type="GO" id="GO:0106005">
    <property type="term" value="P:RNA 5'-cap (guanine-N7)-methylation"/>
    <property type="evidence" value="ECO:0007669"/>
    <property type="project" value="InterPro"/>
</dbReference>
<comment type="caution">
    <text evidence="2">The sequence shown here is derived from an EMBL/GenBank/DDBJ whole genome shotgun (WGS) entry which is preliminary data.</text>
</comment>
<dbReference type="EMBL" id="NWSH01001151">
    <property type="protein sequence ID" value="PCG72379.1"/>
    <property type="molecule type" value="Genomic_DNA"/>
</dbReference>
<dbReference type="AlphaFoldDB" id="A0A2A4JKN1"/>
<evidence type="ECO:0000256" key="1">
    <source>
        <dbReference type="SAM" id="MobiDB-lite"/>
    </source>
</evidence>
<dbReference type="EMBL" id="NWSH01001151">
    <property type="protein sequence ID" value="PCG72380.1"/>
    <property type="molecule type" value="Genomic_DNA"/>
</dbReference>
<feature type="compositionally biased region" description="Low complexity" evidence="1">
    <location>
        <begin position="86"/>
        <end position="97"/>
    </location>
</feature>
<dbReference type="GO" id="GO:0003723">
    <property type="term" value="F:RNA binding"/>
    <property type="evidence" value="ECO:0007669"/>
    <property type="project" value="InterPro"/>
</dbReference>
<dbReference type="STRING" id="7102.A0A2A4JKN1"/>
<organism evidence="2">
    <name type="scientific">Heliothis virescens</name>
    <name type="common">Tobacco budworm moth</name>
    <dbReference type="NCBI Taxonomy" id="7102"/>
    <lineage>
        <taxon>Eukaryota</taxon>
        <taxon>Metazoa</taxon>
        <taxon>Ecdysozoa</taxon>
        <taxon>Arthropoda</taxon>
        <taxon>Hexapoda</taxon>
        <taxon>Insecta</taxon>
        <taxon>Pterygota</taxon>
        <taxon>Neoptera</taxon>
        <taxon>Endopterygota</taxon>
        <taxon>Lepidoptera</taxon>
        <taxon>Glossata</taxon>
        <taxon>Ditrysia</taxon>
        <taxon>Noctuoidea</taxon>
        <taxon>Noctuidae</taxon>
        <taxon>Heliothinae</taxon>
        <taxon>Heliothis</taxon>
    </lineage>
</organism>
<accession>A0A2A4JKN1</accession>
<sequence>MMADTLSAEDKEFLAKCEEELKDRFTEKDEDFMKIFNEEASKPPVVDSWWVPNSGRRNDRRSNRRNHPYQRDNRDRNYDRRDNRGYNDYNRGYNDYNRGYEDSGPGYRARHRYPY</sequence>
<feature type="compositionally biased region" description="Basic and acidic residues" evidence="1">
    <location>
        <begin position="69"/>
        <end position="85"/>
    </location>
</feature>
<proteinExistence type="predicted"/>
<feature type="region of interest" description="Disordered" evidence="1">
    <location>
        <begin position="45"/>
        <end position="115"/>
    </location>
</feature>
<evidence type="ECO:0000313" key="2">
    <source>
        <dbReference type="EMBL" id="PCG72379.1"/>
    </source>
</evidence>
<name>A0A2A4JKN1_HELVI</name>
<dbReference type="GO" id="GO:0031533">
    <property type="term" value="C:mRNA capping enzyme complex"/>
    <property type="evidence" value="ECO:0007669"/>
    <property type="project" value="InterPro"/>
</dbReference>
<gene>
    <name evidence="2" type="ORF">B5V51_889</name>
</gene>
<reference evidence="2" key="1">
    <citation type="submission" date="2017-09" db="EMBL/GenBank/DDBJ databases">
        <title>Contemporary evolution of a Lepidopteran species, Heliothis virescens, in response to modern agricultural practices.</title>
        <authorList>
            <person name="Fritz M.L."/>
            <person name="Deyonke A.M."/>
            <person name="Papanicolaou A."/>
            <person name="Micinski S."/>
            <person name="Westbrook J."/>
            <person name="Gould F."/>
        </authorList>
    </citation>
    <scope>NUCLEOTIDE SEQUENCE [LARGE SCALE GENOMIC DNA]</scope>
    <source>
        <strain evidence="2">HvINT-</strain>
        <tissue evidence="2">Whole body</tissue>
    </source>
</reference>
<dbReference type="InterPro" id="IPR028271">
    <property type="entry name" value="RAMAC"/>
</dbReference>
<protein>
    <recommendedName>
        <fullName evidence="3">RNMT-activating mini protein</fullName>
    </recommendedName>
</protein>
<evidence type="ECO:0008006" key="3">
    <source>
        <dbReference type="Google" id="ProtNLM"/>
    </source>
</evidence>